<evidence type="ECO:0000313" key="2">
    <source>
        <dbReference type="EMBL" id="MER6432714.1"/>
    </source>
</evidence>
<dbReference type="Pfam" id="PF00561">
    <property type="entry name" value="Abhydrolase_1"/>
    <property type="match status" value="1"/>
</dbReference>
<dbReference type="PRINTS" id="PR00111">
    <property type="entry name" value="ABHYDROLASE"/>
</dbReference>
<dbReference type="PANTHER" id="PTHR43798">
    <property type="entry name" value="MONOACYLGLYCEROL LIPASE"/>
    <property type="match status" value="1"/>
</dbReference>
<dbReference type="GO" id="GO:0016787">
    <property type="term" value="F:hydrolase activity"/>
    <property type="evidence" value="ECO:0007669"/>
    <property type="project" value="UniProtKB-KW"/>
</dbReference>
<feature type="domain" description="AB hydrolase-1" evidence="1">
    <location>
        <begin position="43"/>
        <end position="265"/>
    </location>
</feature>
<dbReference type="InterPro" id="IPR000073">
    <property type="entry name" value="AB_hydrolase_1"/>
</dbReference>
<dbReference type="InterPro" id="IPR029058">
    <property type="entry name" value="AB_hydrolase_fold"/>
</dbReference>
<name>A0ABV1UG70_9ACTN</name>
<protein>
    <submittedName>
        <fullName evidence="2">Alpha/beta hydrolase</fullName>
    </submittedName>
</protein>
<keyword evidence="3" id="KW-1185">Reference proteome</keyword>
<accession>A0ABV1UG70</accession>
<dbReference type="Gene3D" id="3.40.50.1820">
    <property type="entry name" value="alpha/beta hydrolase"/>
    <property type="match status" value="1"/>
</dbReference>
<gene>
    <name evidence="2" type="ORF">ABT272_34055</name>
</gene>
<dbReference type="EMBL" id="JBEPAZ010000046">
    <property type="protein sequence ID" value="MER6432714.1"/>
    <property type="molecule type" value="Genomic_DNA"/>
</dbReference>
<dbReference type="PANTHER" id="PTHR43798:SF27">
    <property type="entry name" value="HYDROLASE ALPHA_BETA HYDROLASE FOLD FAMILY"/>
    <property type="match status" value="1"/>
</dbReference>
<organism evidence="2 3">
    <name type="scientific">Streptomyces sp. 900105245</name>
    <dbReference type="NCBI Taxonomy" id="3154379"/>
    <lineage>
        <taxon>Bacteria</taxon>
        <taxon>Bacillati</taxon>
        <taxon>Actinomycetota</taxon>
        <taxon>Actinomycetes</taxon>
        <taxon>Kitasatosporales</taxon>
        <taxon>Streptomycetaceae</taxon>
        <taxon>Streptomyces</taxon>
    </lineage>
</organism>
<proteinExistence type="predicted"/>
<keyword evidence="2" id="KW-0378">Hydrolase</keyword>
<reference evidence="2 3" key="1">
    <citation type="submission" date="2024-06" db="EMBL/GenBank/DDBJ databases">
        <title>The Natural Products Discovery Center: Release of the First 8490 Sequenced Strains for Exploring Actinobacteria Biosynthetic Diversity.</title>
        <authorList>
            <person name="Kalkreuter E."/>
            <person name="Kautsar S.A."/>
            <person name="Yang D."/>
            <person name="Bader C.D."/>
            <person name="Teijaro C.N."/>
            <person name="Fluegel L."/>
            <person name="Davis C.M."/>
            <person name="Simpson J.R."/>
            <person name="Lauterbach L."/>
            <person name="Steele A.D."/>
            <person name="Gui C."/>
            <person name="Meng S."/>
            <person name="Li G."/>
            <person name="Viehrig K."/>
            <person name="Ye F."/>
            <person name="Su P."/>
            <person name="Kiefer A.F."/>
            <person name="Nichols A."/>
            <person name="Cepeda A.J."/>
            <person name="Yan W."/>
            <person name="Fan B."/>
            <person name="Jiang Y."/>
            <person name="Adhikari A."/>
            <person name="Zheng C.-J."/>
            <person name="Schuster L."/>
            <person name="Cowan T.M."/>
            <person name="Smanski M.J."/>
            <person name="Chevrette M.G."/>
            <person name="De Carvalho L.P.S."/>
            <person name="Shen B."/>
        </authorList>
    </citation>
    <scope>NUCLEOTIDE SEQUENCE [LARGE SCALE GENOMIC DNA]</scope>
    <source>
        <strain evidence="2 3">NPDC001166</strain>
    </source>
</reference>
<dbReference type="SUPFAM" id="SSF53474">
    <property type="entry name" value="alpha/beta-Hydrolases"/>
    <property type="match status" value="1"/>
</dbReference>
<dbReference type="InterPro" id="IPR050266">
    <property type="entry name" value="AB_hydrolase_sf"/>
</dbReference>
<dbReference type="Proteomes" id="UP001470023">
    <property type="component" value="Unassembled WGS sequence"/>
</dbReference>
<dbReference type="RefSeq" id="WP_352065231.1">
    <property type="nucleotide sequence ID" value="NZ_JBEPAZ010000046.1"/>
</dbReference>
<comment type="caution">
    <text evidence="2">The sequence shown here is derived from an EMBL/GenBank/DDBJ whole genome shotgun (WGS) entry which is preliminary data.</text>
</comment>
<evidence type="ECO:0000259" key="1">
    <source>
        <dbReference type="Pfam" id="PF00561"/>
    </source>
</evidence>
<sequence length="297" mass="32305">MPTFLTTDGTRLAYHLRGEGAPLAVLPGGPMRASAYLGDLGGLTAHRRLALLDLRGTGDSAVPADPESYRCDRMVEDVELWRGHMGLEHMDLLAHSAGAALAMLYAARRPHRIRRLVLITPNPSALGLRATPEDRLAAAELREGEPWFADAFPAFRAWLAGEAGFDDVFLPFFHGRWDDTARAHTDAELTQTNEEAGERYFADGAFTPDATRAALAELTAPVLVYAGELDGGPRPDLARRAAQVFPNAESAVQPCAAHYPWLDDPEHFRARVLAFLDGPAPSVPPRADRPAHHRAQG</sequence>
<evidence type="ECO:0000313" key="3">
    <source>
        <dbReference type="Proteomes" id="UP001470023"/>
    </source>
</evidence>